<comment type="similarity">
    <text evidence="1">Belongs to the FAH family.</text>
</comment>
<keyword evidence="6" id="KW-1185">Reference proteome</keyword>
<comment type="caution">
    <text evidence="5">The sequence shown here is derived from an EMBL/GenBank/DDBJ whole genome shotgun (WGS) entry which is preliminary data.</text>
</comment>
<protein>
    <submittedName>
        <fullName evidence="5">2-dehydro-3-deoxy-D-arabinonate dehydratase</fullName>
        <ecNumber evidence="5">4.2.1.141</ecNumber>
    </submittedName>
</protein>
<keyword evidence="2" id="KW-0479">Metal-binding</keyword>
<dbReference type="PANTHER" id="PTHR42796:SF7">
    <property type="entry name" value="2-DEHYDRO-3-DEOXY-D-ARABINONATE DEHYDRATASE"/>
    <property type="match status" value="1"/>
</dbReference>
<evidence type="ECO:0000313" key="5">
    <source>
        <dbReference type="EMBL" id="MBM7800053.1"/>
    </source>
</evidence>
<dbReference type="EC" id="4.2.1.141" evidence="5"/>
<evidence type="ECO:0000259" key="4">
    <source>
        <dbReference type="Pfam" id="PF01557"/>
    </source>
</evidence>
<name>A0ABS2RM12_9ACTN</name>
<dbReference type="Proteomes" id="UP000704762">
    <property type="component" value="Unassembled WGS sequence"/>
</dbReference>
<dbReference type="InterPro" id="IPR011234">
    <property type="entry name" value="Fumarylacetoacetase-like_C"/>
</dbReference>
<accession>A0ABS2RM12</accession>
<gene>
    <name evidence="5" type="ORF">JOE57_002974</name>
</gene>
<sequence>MALVRFSHNGVPTLGVDTDDGIRPLELTLAELLALPLDQAQTLVQTVQADPVDASWLLPPVDVQEVWAAGVTYRRSRDGRIEESGNETLYDHVYASARPEIFFKSTAGRVVTDQQPVGIRADSGWDVPEAEIGLVINSAGEIFGFLVGNDMSSRSIEGENALYLPQAKVYEASCALGHRIVGVWEAPELPLAVSVSITRDGEQVYSAHTDSSAMKRGFEELVDWLTLAMPFPDGVVLLTGTGLVPDSSFTVRAGDLITVQIDGVDSLTNPVITVGGSAPDPVRTDGDRSSSLAR</sequence>
<evidence type="ECO:0000256" key="2">
    <source>
        <dbReference type="ARBA" id="ARBA00022723"/>
    </source>
</evidence>
<dbReference type="PANTHER" id="PTHR42796">
    <property type="entry name" value="FUMARYLACETOACETATE HYDROLASE DOMAIN-CONTAINING PROTEIN 2A-RELATED"/>
    <property type="match status" value="1"/>
</dbReference>
<dbReference type="SUPFAM" id="SSF56529">
    <property type="entry name" value="FAH"/>
    <property type="match status" value="1"/>
</dbReference>
<proteinExistence type="inferred from homology"/>
<reference evidence="5 6" key="1">
    <citation type="submission" date="2021-01" db="EMBL/GenBank/DDBJ databases">
        <title>Sequencing the genomes of 1000 actinobacteria strains.</title>
        <authorList>
            <person name="Klenk H.-P."/>
        </authorList>
    </citation>
    <scope>NUCLEOTIDE SEQUENCE [LARGE SCALE GENOMIC DNA]</scope>
    <source>
        <strain evidence="5 6">DSM 18662</strain>
    </source>
</reference>
<dbReference type="InterPro" id="IPR036663">
    <property type="entry name" value="Fumarylacetoacetase_C_sf"/>
</dbReference>
<dbReference type="RefSeq" id="WP_204919212.1">
    <property type="nucleotide sequence ID" value="NZ_BAAAQP010000003.1"/>
</dbReference>
<dbReference type="EMBL" id="JAFBCF010000001">
    <property type="protein sequence ID" value="MBM7800053.1"/>
    <property type="molecule type" value="Genomic_DNA"/>
</dbReference>
<evidence type="ECO:0000256" key="3">
    <source>
        <dbReference type="SAM" id="MobiDB-lite"/>
    </source>
</evidence>
<keyword evidence="5" id="KW-0456">Lyase</keyword>
<organism evidence="5 6">
    <name type="scientific">Microlunatus panaciterrae</name>
    <dbReference type="NCBI Taxonomy" id="400768"/>
    <lineage>
        <taxon>Bacteria</taxon>
        <taxon>Bacillati</taxon>
        <taxon>Actinomycetota</taxon>
        <taxon>Actinomycetes</taxon>
        <taxon>Propionibacteriales</taxon>
        <taxon>Propionibacteriaceae</taxon>
        <taxon>Microlunatus</taxon>
    </lineage>
</organism>
<evidence type="ECO:0000313" key="6">
    <source>
        <dbReference type="Proteomes" id="UP000704762"/>
    </source>
</evidence>
<dbReference type="GO" id="GO:0016829">
    <property type="term" value="F:lyase activity"/>
    <property type="evidence" value="ECO:0007669"/>
    <property type="project" value="UniProtKB-KW"/>
</dbReference>
<feature type="region of interest" description="Disordered" evidence="3">
    <location>
        <begin position="275"/>
        <end position="294"/>
    </location>
</feature>
<evidence type="ECO:0000256" key="1">
    <source>
        <dbReference type="ARBA" id="ARBA00010211"/>
    </source>
</evidence>
<dbReference type="InterPro" id="IPR051121">
    <property type="entry name" value="FAH"/>
</dbReference>
<dbReference type="Gene3D" id="3.90.850.10">
    <property type="entry name" value="Fumarylacetoacetase-like, C-terminal domain"/>
    <property type="match status" value="1"/>
</dbReference>
<feature type="domain" description="Fumarylacetoacetase-like C-terminal" evidence="4">
    <location>
        <begin position="98"/>
        <end position="271"/>
    </location>
</feature>
<dbReference type="Pfam" id="PF01557">
    <property type="entry name" value="FAA_hydrolase"/>
    <property type="match status" value="1"/>
</dbReference>